<evidence type="ECO:0000256" key="3">
    <source>
        <dbReference type="SAM" id="MobiDB-lite"/>
    </source>
</evidence>
<dbReference type="InterPro" id="IPR006671">
    <property type="entry name" value="Cyclin_N"/>
</dbReference>
<dbReference type="InterPro" id="IPR013763">
    <property type="entry name" value="Cyclin-like_dom"/>
</dbReference>
<organism evidence="5 6">
    <name type="scientific">Caenorhabditis auriculariae</name>
    <dbReference type="NCBI Taxonomy" id="2777116"/>
    <lineage>
        <taxon>Eukaryota</taxon>
        <taxon>Metazoa</taxon>
        <taxon>Ecdysozoa</taxon>
        <taxon>Nematoda</taxon>
        <taxon>Chromadorea</taxon>
        <taxon>Rhabditida</taxon>
        <taxon>Rhabditina</taxon>
        <taxon>Rhabditomorpha</taxon>
        <taxon>Rhabditoidea</taxon>
        <taxon>Rhabditidae</taxon>
        <taxon>Peloderinae</taxon>
        <taxon>Caenorhabditis</taxon>
    </lineage>
</organism>
<evidence type="ECO:0000256" key="1">
    <source>
        <dbReference type="ARBA" id="ARBA00023127"/>
    </source>
</evidence>
<feature type="region of interest" description="Disordered" evidence="3">
    <location>
        <begin position="1"/>
        <end position="22"/>
    </location>
</feature>
<keyword evidence="6" id="KW-1185">Reference proteome</keyword>
<dbReference type="Proteomes" id="UP000835052">
    <property type="component" value="Unassembled WGS sequence"/>
</dbReference>
<comment type="similarity">
    <text evidence="2">Belongs to the cyclin family.</text>
</comment>
<protein>
    <recommendedName>
        <fullName evidence="4">Cyclin-like domain-containing protein</fullName>
    </recommendedName>
</protein>
<keyword evidence="1 2" id="KW-0195">Cyclin</keyword>
<evidence type="ECO:0000256" key="2">
    <source>
        <dbReference type="RuleBase" id="RU000383"/>
    </source>
</evidence>
<dbReference type="Gene3D" id="1.10.472.10">
    <property type="entry name" value="Cyclin-like"/>
    <property type="match status" value="1"/>
</dbReference>
<dbReference type="InterPro" id="IPR012399">
    <property type="entry name" value="Cyclin_Y"/>
</dbReference>
<sequence length="357" mass="41392">MGNSSCCLRNSSSSSEDKPHVHDGQYIRTNQLEFQYVNQSFPRDETSTNFLPHISERDVPEGYEEDPSTHPTARPTFMERSRSEMKLKDNRRSCYALDALANHGGPHSLLLKSLRKSSSCSTIFIDDSTITQPNLKNAMKCISLAIYYHIANRKNRGHERLMEIFEERLHPITRKAMAPELVTQDPDHRQIYRFVRNLFQSARLTAECAIITLVYIERLLNYAEMDLCPSNWRRVVLGSIMLSSKVWDDQAVWNVDYCQILQDTNVDDMNELERRFLECLDFNIEVPSSVYAKYYFDLRTLAIANDLQLPMRPLYNERAKKLEALSRVYEDKVQTGVRKSYSTERLLNGKKAPTVLS</sequence>
<accession>A0A8S1GTF5</accession>
<gene>
    <name evidence="5" type="ORF">CAUJ_LOCUS1951</name>
</gene>
<dbReference type="SMART" id="SM00385">
    <property type="entry name" value="CYCLIN"/>
    <property type="match status" value="1"/>
</dbReference>
<evidence type="ECO:0000313" key="6">
    <source>
        <dbReference type="Proteomes" id="UP000835052"/>
    </source>
</evidence>
<dbReference type="FunFam" id="1.10.472.10:FF:000123">
    <property type="entry name" value="Cyclin-Y-like protein 2"/>
    <property type="match status" value="1"/>
</dbReference>
<reference evidence="5" key="1">
    <citation type="submission" date="2020-10" db="EMBL/GenBank/DDBJ databases">
        <authorList>
            <person name="Kikuchi T."/>
        </authorList>
    </citation>
    <scope>NUCLEOTIDE SEQUENCE</scope>
    <source>
        <strain evidence="5">NKZ352</strain>
    </source>
</reference>
<feature type="region of interest" description="Disordered" evidence="3">
    <location>
        <begin position="43"/>
        <end position="75"/>
    </location>
</feature>
<dbReference type="Pfam" id="PF00134">
    <property type="entry name" value="Cyclin_N"/>
    <property type="match status" value="1"/>
</dbReference>
<dbReference type="CDD" id="cd20540">
    <property type="entry name" value="CYCLIN_CCNY_like"/>
    <property type="match status" value="1"/>
</dbReference>
<evidence type="ECO:0000313" key="5">
    <source>
        <dbReference type="EMBL" id="CAD6186032.1"/>
    </source>
</evidence>
<dbReference type="OrthoDB" id="10250320at2759"/>
<dbReference type="SUPFAM" id="SSF47954">
    <property type="entry name" value="Cyclin-like"/>
    <property type="match status" value="1"/>
</dbReference>
<dbReference type="PANTHER" id="PTHR14248">
    <property type="entry name" value="CYCLIN Y, ISOFORM A"/>
    <property type="match status" value="1"/>
</dbReference>
<evidence type="ECO:0000259" key="4">
    <source>
        <dbReference type="SMART" id="SM00385"/>
    </source>
</evidence>
<dbReference type="AlphaFoldDB" id="A0A8S1GTF5"/>
<dbReference type="InterPro" id="IPR036915">
    <property type="entry name" value="Cyclin-like_sf"/>
</dbReference>
<dbReference type="GO" id="GO:0019901">
    <property type="term" value="F:protein kinase binding"/>
    <property type="evidence" value="ECO:0007669"/>
    <property type="project" value="InterPro"/>
</dbReference>
<feature type="compositionally biased region" description="Low complexity" evidence="3">
    <location>
        <begin position="1"/>
        <end position="14"/>
    </location>
</feature>
<dbReference type="EMBL" id="CAJGYM010000003">
    <property type="protein sequence ID" value="CAD6186032.1"/>
    <property type="molecule type" value="Genomic_DNA"/>
</dbReference>
<comment type="caution">
    <text evidence="5">The sequence shown here is derived from an EMBL/GenBank/DDBJ whole genome shotgun (WGS) entry which is preliminary data.</text>
</comment>
<dbReference type="PIRSF" id="PIRSF028934">
    <property type="entry name" value="Cyclin_CG14939"/>
    <property type="match status" value="1"/>
</dbReference>
<proteinExistence type="inferred from homology"/>
<feature type="domain" description="Cyclin-like" evidence="4">
    <location>
        <begin position="193"/>
        <end position="278"/>
    </location>
</feature>
<name>A0A8S1GTF5_9PELO</name>